<dbReference type="InterPro" id="IPR044087">
    <property type="entry name" value="NahD-like"/>
</dbReference>
<dbReference type="InterPro" id="IPR036249">
    <property type="entry name" value="Thioredoxin-like_sf"/>
</dbReference>
<dbReference type="Gene3D" id="3.40.30.10">
    <property type="entry name" value="Glutaredoxin"/>
    <property type="match status" value="1"/>
</dbReference>
<dbReference type="Pfam" id="PF01323">
    <property type="entry name" value="DSBA"/>
    <property type="match status" value="1"/>
</dbReference>
<accession>A0A1S7U405</accession>
<keyword evidence="5" id="KW-1185">Reference proteome</keyword>
<dbReference type="EMBL" id="FCNP01000039">
    <property type="protein sequence ID" value="CVI61410.1"/>
    <property type="molecule type" value="Genomic_DNA"/>
</dbReference>
<feature type="domain" description="DSBA-like thioredoxin" evidence="3">
    <location>
        <begin position="10"/>
        <end position="200"/>
    </location>
</feature>
<dbReference type="CDD" id="cd03022">
    <property type="entry name" value="DsbA_HCCA_Iso"/>
    <property type="match status" value="1"/>
</dbReference>
<dbReference type="InterPro" id="IPR051924">
    <property type="entry name" value="GST_Kappa/NadH"/>
</dbReference>
<dbReference type="PANTHER" id="PTHR42943:SF2">
    <property type="entry name" value="GLUTATHIONE S-TRANSFERASE KAPPA 1"/>
    <property type="match status" value="1"/>
</dbReference>
<organism evidence="4 5">
    <name type="scientific">Agrobacterium deltaense NCPPB 1641</name>
    <dbReference type="NCBI Taxonomy" id="1183425"/>
    <lineage>
        <taxon>Bacteria</taxon>
        <taxon>Pseudomonadati</taxon>
        <taxon>Pseudomonadota</taxon>
        <taxon>Alphaproteobacteria</taxon>
        <taxon>Hyphomicrobiales</taxon>
        <taxon>Rhizobiaceae</taxon>
        <taxon>Rhizobium/Agrobacterium group</taxon>
        <taxon>Agrobacterium</taxon>
    </lineage>
</organism>
<dbReference type="GO" id="GO:0018845">
    <property type="term" value="F:2-hydroxychromene-2-carboxylate isomerase activity"/>
    <property type="evidence" value="ECO:0007669"/>
    <property type="project" value="UniProtKB-UniRule"/>
</dbReference>
<dbReference type="EC" id="5.99.1.4" evidence="1"/>
<dbReference type="InterPro" id="IPR014440">
    <property type="entry name" value="HCCAis_GSTk"/>
</dbReference>
<evidence type="ECO:0000256" key="2">
    <source>
        <dbReference type="PIRSR" id="PIRSR006386-1"/>
    </source>
</evidence>
<feature type="active site" description="Nucleophile" evidence="2">
    <location>
        <position position="18"/>
    </location>
</feature>
<name>A0A1S7U405_9HYPH</name>
<comment type="catalytic activity">
    <reaction evidence="1">
        <text>2-hydroxychromene-2-carboxylate = (3E)-4-(2-hydroxyphenyl)-2-oxobut-3-enoate</text>
        <dbReference type="Rhea" id="RHEA:27401"/>
        <dbReference type="ChEBI" id="CHEBI:59350"/>
        <dbReference type="ChEBI" id="CHEBI:59353"/>
        <dbReference type="EC" id="5.99.1.4"/>
    </reaction>
</comment>
<dbReference type="GO" id="GO:0006749">
    <property type="term" value="P:glutathione metabolic process"/>
    <property type="evidence" value="ECO:0007669"/>
    <property type="project" value="TreeGrafter"/>
</dbReference>
<evidence type="ECO:0000259" key="3">
    <source>
        <dbReference type="Pfam" id="PF01323"/>
    </source>
</evidence>
<dbReference type="InterPro" id="IPR001853">
    <property type="entry name" value="DSBA-like_thioredoxin_dom"/>
</dbReference>
<dbReference type="PIRSF" id="PIRSF006386">
    <property type="entry name" value="HCCAis_GSTk"/>
    <property type="match status" value="1"/>
</dbReference>
<comment type="caution">
    <text evidence="4">The sequence shown here is derived from an EMBL/GenBank/DDBJ whole genome shotgun (WGS) entry which is preliminary data.</text>
</comment>
<dbReference type="GO" id="GO:0004602">
    <property type="term" value="F:glutathione peroxidase activity"/>
    <property type="evidence" value="ECO:0007669"/>
    <property type="project" value="TreeGrafter"/>
</dbReference>
<dbReference type="GO" id="GO:0004364">
    <property type="term" value="F:glutathione transferase activity"/>
    <property type="evidence" value="ECO:0007669"/>
    <property type="project" value="TreeGrafter"/>
</dbReference>
<evidence type="ECO:0000313" key="4">
    <source>
        <dbReference type="EMBL" id="CVI61410.1"/>
    </source>
</evidence>
<protein>
    <recommendedName>
        <fullName evidence="1">2-hydroxychromene-2-carboxylate isomerase</fullName>
        <ecNumber evidence="1">5.99.1.4</ecNumber>
    </recommendedName>
</protein>
<dbReference type="PANTHER" id="PTHR42943">
    <property type="entry name" value="GLUTATHIONE S-TRANSFERASE KAPPA"/>
    <property type="match status" value="1"/>
</dbReference>
<sequence>MPMAEAALKLEIFYGISSPWAYFGAPRAVEVARTHGAAIVLRPIRIIEANGGIPLRSRPDARQSYHAVELDRWRRYLDMPLNLTPKFYPCATIERAAQLVIAAQKAGLDAISLSFAIQRALWSEECDIADPDTLRTIAQAVLGSEGAALVRDPQPEDIVAEWQGNLAEAERLGIFGTPTYVVNGELFWGQDRLEFVSRALGALKQQLSQSAVRTSA</sequence>
<dbReference type="Proteomes" id="UP000192140">
    <property type="component" value="Unassembled WGS sequence"/>
</dbReference>
<gene>
    <name evidence="4" type="ORF">AGR7A_Lc180065</name>
</gene>
<dbReference type="AlphaFoldDB" id="A0A1S7U405"/>
<evidence type="ECO:0000256" key="1">
    <source>
        <dbReference type="PIRNR" id="PIRNR006386"/>
    </source>
</evidence>
<dbReference type="SUPFAM" id="SSF52833">
    <property type="entry name" value="Thioredoxin-like"/>
    <property type="match status" value="1"/>
</dbReference>
<keyword evidence="1 4" id="KW-0413">Isomerase</keyword>
<comment type="similarity">
    <text evidence="1">Belongs to the GST superfamily. NadH family.</text>
</comment>
<dbReference type="GO" id="GO:1901170">
    <property type="term" value="P:naphthalene catabolic process"/>
    <property type="evidence" value="ECO:0007669"/>
    <property type="project" value="InterPro"/>
</dbReference>
<proteinExistence type="inferred from homology"/>
<evidence type="ECO:0000313" key="5">
    <source>
        <dbReference type="Proteomes" id="UP000192140"/>
    </source>
</evidence>
<reference evidence="4" key="1">
    <citation type="submission" date="2016-01" db="EMBL/GenBank/DDBJ databases">
        <authorList>
            <person name="Regsiter A."/>
            <person name="william w."/>
        </authorList>
    </citation>
    <scope>NUCLEOTIDE SEQUENCE</scope>
    <source>
        <strain evidence="4">NCPPB 1641</strain>
    </source>
</reference>